<dbReference type="Pfam" id="PF08241">
    <property type="entry name" value="Methyltransf_11"/>
    <property type="match status" value="1"/>
</dbReference>
<keyword evidence="2" id="KW-0808">Transferase</keyword>
<dbReference type="KEGG" id="grs:C7S20_00385"/>
<accession>A0A2R3Z0Q5</accession>
<evidence type="ECO:0000313" key="3">
    <source>
        <dbReference type="Proteomes" id="UP000241507"/>
    </source>
</evidence>
<evidence type="ECO:0000313" key="2">
    <source>
        <dbReference type="EMBL" id="AVR43851.1"/>
    </source>
</evidence>
<proteinExistence type="predicted"/>
<feature type="domain" description="Methyltransferase type 11" evidence="1">
    <location>
        <begin position="64"/>
        <end position="160"/>
    </location>
</feature>
<name>A0A2R3Z0Q5_9FLAO</name>
<dbReference type="AlphaFoldDB" id="A0A2R3Z0Q5"/>
<dbReference type="EMBL" id="CP028136">
    <property type="protein sequence ID" value="AVR43851.1"/>
    <property type="molecule type" value="Genomic_DNA"/>
</dbReference>
<dbReference type="SUPFAM" id="SSF53335">
    <property type="entry name" value="S-adenosyl-L-methionine-dependent methyltransferases"/>
    <property type="match status" value="1"/>
</dbReference>
<dbReference type="PANTHER" id="PTHR43861:SF6">
    <property type="entry name" value="METHYLTRANSFERASE TYPE 11"/>
    <property type="match status" value="1"/>
</dbReference>
<dbReference type="RefSeq" id="WP_107010638.1">
    <property type="nucleotide sequence ID" value="NZ_CP028136.1"/>
</dbReference>
<sequence>MEKSNQQKNKEHYEKAYQKYSIKNILWKINHLDFFLDKAIKTETSWHGLYMHDFASQLKGKKILELGCGDCTNAAVMAQLGAEVWANDIADTPGKIIEEVNSQQGFDKPMRFIPGDFLKNELPDQSFDFIVGKAFLHHLEIEEERLFLKECARLLKPEGEARFFEPAVNNKLLDELRWYTPLPGRRPSKWTPKKFRAWKEQDPHPDRTFSSSHFEKAGKEFFEKAEIYPVGSLERFHQLLPARKPINNRYRQWAFRNEKYLPNFINRSFARSQLIIYFQPKHHNLKK</sequence>
<dbReference type="GO" id="GO:0032259">
    <property type="term" value="P:methylation"/>
    <property type="evidence" value="ECO:0007669"/>
    <property type="project" value="UniProtKB-KW"/>
</dbReference>
<protein>
    <submittedName>
        <fullName evidence="2">Class I SAM-dependent methyltransferase</fullName>
    </submittedName>
</protein>
<dbReference type="InterPro" id="IPR029063">
    <property type="entry name" value="SAM-dependent_MTases_sf"/>
</dbReference>
<evidence type="ECO:0000259" key="1">
    <source>
        <dbReference type="Pfam" id="PF08241"/>
    </source>
</evidence>
<gene>
    <name evidence="2" type="ORF">C7S20_00385</name>
</gene>
<reference evidence="3" key="1">
    <citation type="submission" date="2018-03" db="EMBL/GenBank/DDBJ databases">
        <title>Gramella fulva sp. nov., isolated from a dry surface of tidal flat.</title>
        <authorList>
            <person name="Hwang S.H."/>
            <person name="Hwang W.M."/>
            <person name="Kang K."/>
            <person name="Ahn T.-Y."/>
        </authorList>
    </citation>
    <scope>NUCLEOTIDE SEQUENCE [LARGE SCALE GENOMIC DNA]</scope>
    <source>
        <strain evidence="3">SH35</strain>
    </source>
</reference>
<keyword evidence="2" id="KW-0489">Methyltransferase</keyword>
<dbReference type="Gene3D" id="3.40.50.150">
    <property type="entry name" value="Vaccinia Virus protein VP39"/>
    <property type="match status" value="1"/>
</dbReference>
<dbReference type="GO" id="GO:0008757">
    <property type="term" value="F:S-adenosylmethionine-dependent methyltransferase activity"/>
    <property type="evidence" value="ECO:0007669"/>
    <property type="project" value="InterPro"/>
</dbReference>
<dbReference type="PANTHER" id="PTHR43861">
    <property type="entry name" value="TRANS-ACONITATE 2-METHYLTRANSFERASE-RELATED"/>
    <property type="match status" value="1"/>
</dbReference>
<keyword evidence="3" id="KW-1185">Reference proteome</keyword>
<dbReference type="InterPro" id="IPR013216">
    <property type="entry name" value="Methyltransf_11"/>
</dbReference>
<organism evidence="2 3">
    <name type="scientific">Christiangramia fulva</name>
    <dbReference type="NCBI Taxonomy" id="2126553"/>
    <lineage>
        <taxon>Bacteria</taxon>
        <taxon>Pseudomonadati</taxon>
        <taxon>Bacteroidota</taxon>
        <taxon>Flavobacteriia</taxon>
        <taxon>Flavobacteriales</taxon>
        <taxon>Flavobacteriaceae</taxon>
        <taxon>Christiangramia</taxon>
    </lineage>
</organism>
<dbReference type="Proteomes" id="UP000241507">
    <property type="component" value="Chromosome"/>
</dbReference>
<dbReference type="CDD" id="cd02440">
    <property type="entry name" value="AdoMet_MTases"/>
    <property type="match status" value="1"/>
</dbReference>
<dbReference type="OrthoDB" id="9770553at2"/>